<gene>
    <name evidence="3" type="ORF">K2173_008085</name>
</gene>
<evidence type="ECO:0000256" key="2">
    <source>
        <dbReference type="SAM" id="Phobius"/>
    </source>
</evidence>
<dbReference type="Proteomes" id="UP001159364">
    <property type="component" value="Linkage Group LG12"/>
</dbReference>
<keyword evidence="2" id="KW-0472">Membrane</keyword>
<organism evidence="3 4">
    <name type="scientific">Erythroxylum novogranatense</name>
    <dbReference type="NCBI Taxonomy" id="1862640"/>
    <lineage>
        <taxon>Eukaryota</taxon>
        <taxon>Viridiplantae</taxon>
        <taxon>Streptophyta</taxon>
        <taxon>Embryophyta</taxon>
        <taxon>Tracheophyta</taxon>
        <taxon>Spermatophyta</taxon>
        <taxon>Magnoliopsida</taxon>
        <taxon>eudicotyledons</taxon>
        <taxon>Gunneridae</taxon>
        <taxon>Pentapetalae</taxon>
        <taxon>rosids</taxon>
        <taxon>fabids</taxon>
        <taxon>Malpighiales</taxon>
        <taxon>Erythroxylaceae</taxon>
        <taxon>Erythroxylum</taxon>
    </lineage>
</organism>
<feature type="transmembrane region" description="Helical" evidence="2">
    <location>
        <begin position="25"/>
        <end position="45"/>
    </location>
</feature>
<proteinExistence type="predicted"/>
<keyword evidence="4" id="KW-1185">Reference proteome</keyword>
<evidence type="ECO:0000313" key="4">
    <source>
        <dbReference type="Proteomes" id="UP001159364"/>
    </source>
</evidence>
<reference evidence="3 4" key="1">
    <citation type="submission" date="2021-09" db="EMBL/GenBank/DDBJ databases">
        <title>Genomic insights and catalytic innovation underlie evolution of tropane alkaloids biosynthesis.</title>
        <authorList>
            <person name="Wang Y.-J."/>
            <person name="Tian T."/>
            <person name="Huang J.-P."/>
            <person name="Huang S.-X."/>
        </authorList>
    </citation>
    <scope>NUCLEOTIDE SEQUENCE [LARGE SCALE GENOMIC DNA]</scope>
    <source>
        <strain evidence="3">KIB-2018</strain>
        <tissue evidence="3">Leaf</tissue>
    </source>
</reference>
<protein>
    <submittedName>
        <fullName evidence="3">Uncharacterized protein</fullName>
    </submittedName>
</protein>
<sequence>MIKTGLYIVTLRVYSAYTRLFAENYLIMKIFPVVFVTFFLFLVTLEVNARNLASESGLLKKRRLLGEPAGFGEKINSETSNPDTKTGNEAKNDDADDDNPSYNNFGQPSGSSTETHHYFTDDRKPRRG</sequence>
<keyword evidence="2" id="KW-1133">Transmembrane helix</keyword>
<dbReference type="EMBL" id="JAIWQS010000012">
    <property type="protein sequence ID" value="KAJ8748640.1"/>
    <property type="molecule type" value="Genomic_DNA"/>
</dbReference>
<name>A0AAV8S9B3_9ROSI</name>
<keyword evidence="2" id="KW-0812">Transmembrane</keyword>
<feature type="region of interest" description="Disordered" evidence="1">
    <location>
        <begin position="70"/>
        <end position="128"/>
    </location>
</feature>
<accession>A0AAV8S9B3</accession>
<evidence type="ECO:0000256" key="1">
    <source>
        <dbReference type="SAM" id="MobiDB-lite"/>
    </source>
</evidence>
<dbReference type="AlphaFoldDB" id="A0AAV8S9B3"/>
<comment type="caution">
    <text evidence="3">The sequence shown here is derived from an EMBL/GenBank/DDBJ whole genome shotgun (WGS) entry which is preliminary data.</text>
</comment>
<feature type="compositionally biased region" description="Basic and acidic residues" evidence="1">
    <location>
        <begin position="114"/>
        <end position="128"/>
    </location>
</feature>
<evidence type="ECO:0000313" key="3">
    <source>
        <dbReference type="EMBL" id="KAJ8748640.1"/>
    </source>
</evidence>